<accession>A0A481ZC23</accession>
<reference evidence="1" key="1">
    <citation type="journal article" date="2019" name="MBio">
        <title>Virus Genomes from Deep Sea Sediments Expand the Ocean Megavirome and Support Independent Origins of Viral Gigantism.</title>
        <authorList>
            <person name="Backstrom D."/>
            <person name="Yutin N."/>
            <person name="Jorgensen S.L."/>
            <person name="Dharamshi J."/>
            <person name="Homa F."/>
            <person name="Zaremba-Niedwiedzka K."/>
            <person name="Spang A."/>
            <person name="Wolf Y.I."/>
            <person name="Koonin E.V."/>
            <person name="Ettema T.J."/>
        </authorList>
    </citation>
    <scope>NUCLEOTIDE SEQUENCE</scope>
</reference>
<protein>
    <submittedName>
        <fullName evidence="1">Uncharacterized protein</fullName>
    </submittedName>
</protein>
<evidence type="ECO:0000313" key="1">
    <source>
        <dbReference type="EMBL" id="QBK92690.1"/>
    </source>
</evidence>
<dbReference type="EMBL" id="MK500580">
    <property type="protein sequence ID" value="QBK92690.1"/>
    <property type="molecule type" value="Genomic_DNA"/>
</dbReference>
<organism evidence="1">
    <name type="scientific">Pithovirus LCPAC401</name>
    <dbReference type="NCBI Taxonomy" id="2506595"/>
    <lineage>
        <taxon>Viruses</taxon>
        <taxon>Pithoviruses</taxon>
    </lineage>
</organism>
<name>A0A481ZC23_9VIRU</name>
<gene>
    <name evidence="1" type="ORF">LCPAC401_03280</name>
</gene>
<proteinExistence type="predicted"/>
<sequence length="67" mass="7596">MIKINGENVIGKNGIVHGTRGMNIKSISYFGKEKNIFKNTIKKMMESCGIINIHIRISTMIESTWII</sequence>